<dbReference type="SUPFAM" id="SSF117281">
    <property type="entry name" value="Kelch motif"/>
    <property type="match status" value="1"/>
</dbReference>
<dbReference type="RefSeq" id="XP_010451059.1">
    <property type="nucleotide sequence ID" value="XM_010452757.1"/>
</dbReference>
<evidence type="ECO:0000313" key="1">
    <source>
        <dbReference type="Proteomes" id="UP000694864"/>
    </source>
</evidence>
<gene>
    <name evidence="2" type="primary">LOC104733150</name>
</gene>
<keyword evidence="1" id="KW-1185">Reference proteome</keyword>
<dbReference type="GeneID" id="104733150"/>
<dbReference type="InterPro" id="IPR050354">
    <property type="entry name" value="F-box/kelch-repeat_ARATH"/>
</dbReference>
<dbReference type="Proteomes" id="UP000694864">
    <property type="component" value="Chromosome 12"/>
</dbReference>
<dbReference type="InterPro" id="IPR037293">
    <property type="entry name" value="Gal_Oxidase_central_sf"/>
</dbReference>
<name>A0ABM0V5G8_CAMSA</name>
<sequence length="242" mass="27781">MASLIDSCELFVARSIERSKEPRVYLCWVDDHQRTRSYVLSKKPQPSRYWLVSMESMNNLNLRPKVSVGLQRSIYVMEDAKDIDTKMLKVLDCASHQWSETEPMTHGRNSEAFLLTVGENLCVLGGIQDESRKLKPEMYNPKTRQWVSLPEPDLDENSSVVLMNSTDNGDIELWAVSEGKATRFIYNTMAASAVWEKRTSWLGRAQPKVHTVVIGNSIFRIIMSQIICYDKNTMVWRSVRGV</sequence>
<dbReference type="Gene3D" id="2.130.10.80">
    <property type="entry name" value="Galactose oxidase/kelch, beta-propeller"/>
    <property type="match status" value="1"/>
</dbReference>
<proteinExistence type="predicted"/>
<dbReference type="PANTHER" id="PTHR24414:SF23">
    <property type="entry name" value="F-BOX_KELCH-REPEAT PROTEIN SKIP6"/>
    <property type="match status" value="1"/>
</dbReference>
<dbReference type="InterPro" id="IPR015915">
    <property type="entry name" value="Kelch-typ_b-propeller"/>
</dbReference>
<reference evidence="2" key="2">
    <citation type="submission" date="2025-08" db="UniProtKB">
        <authorList>
            <consortium name="RefSeq"/>
        </authorList>
    </citation>
    <scope>IDENTIFICATION</scope>
    <source>
        <tissue evidence="2">Leaf</tissue>
    </source>
</reference>
<evidence type="ECO:0000313" key="2">
    <source>
        <dbReference type="RefSeq" id="XP_010451059.1"/>
    </source>
</evidence>
<reference evidence="1" key="1">
    <citation type="journal article" date="2014" name="Nat. Commun.">
        <title>The emerging biofuel crop Camelina sativa retains a highly undifferentiated hexaploid genome structure.</title>
        <authorList>
            <person name="Kagale S."/>
            <person name="Koh C."/>
            <person name="Nixon J."/>
            <person name="Bollina V."/>
            <person name="Clarke W.E."/>
            <person name="Tuteja R."/>
            <person name="Spillane C."/>
            <person name="Robinson S.J."/>
            <person name="Links M.G."/>
            <person name="Clarke C."/>
            <person name="Higgins E.E."/>
            <person name="Huebert T."/>
            <person name="Sharpe A.G."/>
            <person name="Parkin I.A."/>
        </authorList>
    </citation>
    <scope>NUCLEOTIDE SEQUENCE [LARGE SCALE GENOMIC DNA]</scope>
    <source>
        <strain evidence="1">cv. DH55</strain>
    </source>
</reference>
<accession>A0ABM0V5G8</accession>
<organism evidence="1 2">
    <name type="scientific">Camelina sativa</name>
    <name type="common">False flax</name>
    <name type="synonym">Myagrum sativum</name>
    <dbReference type="NCBI Taxonomy" id="90675"/>
    <lineage>
        <taxon>Eukaryota</taxon>
        <taxon>Viridiplantae</taxon>
        <taxon>Streptophyta</taxon>
        <taxon>Embryophyta</taxon>
        <taxon>Tracheophyta</taxon>
        <taxon>Spermatophyta</taxon>
        <taxon>Magnoliopsida</taxon>
        <taxon>eudicotyledons</taxon>
        <taxon>Gunneridae</taxon>
        <taxon>Pentapetalae</taxon>
        <taxon>rosids</taxon>
        <taxon>malvids</taxon>
        <taxon>Brassicales</taxon>
        <taxon>Brassicaceae</taxon>
        <taxon>Camelineae</taxon>
        <taxon>Camelina</taxon>
    </lineage>
</organism>
<dbReference type="PANTHER" id="PTHR24414">
    <property type="entry name" value="F-BOX/KELCH-REPEAT PROTEIN SKIP4"/>
    <property type="match status" value="1"/>
</dbReference>
<protein>
    <submittedName>
        <fullName evidence="2">F-box/kelch-repeat protein At4g19865-like</fullName>
    </submittedName>
</protein>